<proteinExistence type="predicted"/>
<dbReference type="Pfam" id="PF07007">
    <property type="entry name" value="LprI"/>
    <property type="match status" value="1"/>
</dbReference>
<name>A0A6L6ITD1_9ENTR</name>
<dbReference type="AlphaFoldDB" id="A0A6L6ITD1"/>
<reference evidence="3 4" key="1">
    <citation type="submission" date="2019-11" db="EMBL/GenBank/DDBJ databases">
        <title>Escherichia alba sp. nov. isolated from the gut of plastic-eating superworms Zophobas atratus.</title>
        <authorList>
            <person name="Yang Y."/>
        </authorList>
    </citation>
    <scope>NUCLEOTIDE SEQUENCE [LARGE SCALE GENOMIC DNA]</scope>
    <source>
        <strain evidence="4">BIT-B35</strain>
    </source>
</reference>
<feature type="chain" id="PRO_5026798503" evidence="1">
    <location>
        <begin position="18"/>
        <end position="131"/>
    </location>
</feature>
<dbReference type="OrthoDB" id="7340239at2"/>
<dbReference type="Proteomes" id="UP000477739">
    <property type="component" value="Unassembled WGS sequence"/>
</dbReference>
<comment type="caution">
    <text evidence="3">The sequence shown here is derived from an EMBL/GenBank/DDBJ whole genome shotgun (WGS) entry which is preliminary data.</text>
</comment>
<evidence type="ECO:0000313" key="4">
    <source>
        <dbReference type="Proteomes" id="UP000477739"/>
    </source>
</evidence>
<organism evidence="3 4">
    <name type="scientific">Intestinirhabdus alba</name>
    <dbReference type="NCBI Taxonomy" id="2899544"/>
    <lineage>
        <taxon>Bacteria</taxon>
        <taxon>Pseudomonadati</taxon>
        <taxon>Pseudomonadota</taxon>
        <taxon>Gammaproteobacteria</taxon>
        <taxon>Enterobacterales</taxon>
        <taxon>Enterobacteriaceae</taxon>
        <taxon>Intestinirhabdus</taxon>
    </lineage>
</organism>
<protein>
    <submittedName>
        <fullName evidence="3">DUF1311 domain-containing protein</fullName>
    </submittedName>
</protein>
<gene>
    <name evidence="3" type="ORF">GJV78_20790</name>
</gene>
<dbReference type="RefSeq" id="WP_155110049.1">
    <property type="nucleotide sequence ID" value="NZ_WMJZ01000048.1"/>
</dbReference>
<feature type="signal peptide" evidence="1">
    <location>
        <begin position="1"/>
        <end position="17"/>
    </location>
</feature>
<accession>A0A6L6ITD1</accession>
<evidence type="ECO:0000313" key="3">
    <source>
        <dbReference type="EMBL" id="MTH48636.1"/>
    </source>
</evidence>
<evidence type="ECO:0000259" key="2">
    <source>
        <dbReference type="Pfam" id="PF07007"/>
    </source>
</evidence>
<keyword evidence="4" id="KW-1185">Reference proteome</keyword>
<feature type="domain" description="Lysozyme inhibitor LprI-like N-terminal" evidence="2">
    <location>
        <begin position="21"/>
        <end position="119"/>
    </location>
</feature>
<dbReference type="EMBL" id="WMJZ01000048">
    <property type="protein sequence ID" value="MTH48636.1"/>
    <property type="molecule type" value="Genomic_DNA"/>
</dbReference>
<keyword evidence="1" id="KW-0732">Signal</keyword>
<evidence type="ECO:0000256" key="1">
    <source>
        <dbReference type="SAM" id="SignalP"/>
    </source>
</evidence>
<dbReference type="InterPro" id="IPR009739">
    <property type="entry name" value="LprI-like_N"/>
</dbReference>
<dbReference type="Gene3D" id="1.20.1270.180">
    <property type="match status" value="1"/>
</dbReference>
<sequence length="131" mass="15231">MKKLTLLLILFPLLLRAEEGCNKPESSSHAFECSRTVWEKSDRQLNEAYKQLLAAVSSSYQTEPQLKQEYLNKLRLSQRAWLSYRDKNCEVAVFPFDSDTIARETSLNYCRSEMTRDRIMGLNDFLKELAG</sequence>